<gene>
    <name evidence="6" type="ORF">ACFFIC_28520</name>
</gene>
<feature type="domain" description="HTH iclR-type" evidence="4">
    <location>
        <begin position="14"/>
        <end position="80"/>
    </location>
</feature>
<dbReference type="EMBL" id="JBHLVZ010000113">
    <property type="protein sequence ID" value="MFC0389461.1"/>
    <property type="molecule type" value="Genomic_DNA"/>
</dbReference>
<evidence type="ECO:0000259" key="5">
    <source>
        <dbReference type="PROSITE" id="PS51078"/>
    </source>
</evidence>
<evidence type="ECO:0000256" key="3">
    <source>
        <dbReference type="ARBA" id="ARBA00023163"/>
    </source>
</evidence>
<keyword evidence="1" id="KW-0805">Transcription regulation</keyword>
<name>A0ABV6J0Q3_9PROT</name>
<dbReference type="InterPro" id="IPR029016">
    <property type="entry name" value="GAF-like_dom_sf"/>
</dbReference>
<evidence type="ECO:0000256" key="2">
    <source>
        <dbReference type="ARBA" id="ARBA00023125"/>
    </source>
</evidence>
<dbReference type="InterPro" id="IPR036388">
    <property type="entry name" value="WH-like_DNA-bd_sf"/>
</dbReference>
<protein>
    <submittedName>
        <fullName evidence="6">IclR family transcriptional regulator</fullName>
    </submittedName>
</protein>
<dbReference type="SUPFAM" id="SSF55781">
    <property type="entry name" value="GAF domain-like"/>
    <property type="match status" value="1"/>
</dbReference>
<accession>A0ABV6J0Q3</accession>
<dbReference type="Pfam" id="PF09339">
    <property type="entry name" value="HTH_IclR"/>
    <property type="match status" value="1"/>
</dbReference>
<dbReference type="PROSITE" id="PS51078">
    <property type="entry name" value="ICLR_ED"/>
    <property type="match status" value="1"/>
</dbReference>
<dbReference type="InterPro" id="IPR036390">
    <property type="entry name" value="WH_DNA-bd_sf"/>
</dbReference>
<dbReference type="PROSITE" id="PS51077">
    <property type="entry name" value="HTH_ICLR"/>
    <property type="match status" value="1"/>
</dbReference>
<dbReference type="Gene3D" id="3.30.450.40">
    <property type="match status" value="1"/>
</dbReference>
<dbReference type="PANTHER" id="PTHR30136">
    <property type="entry name" value="HELIX-TURN-HELIX TRANSCRIPTIONAL REGULATOR, ICLR FAMILY"/>
    <property type="match status" value="1"/>
</dbReference>
<keyword evidence="2" id="KW-0238">DNA-binding</keyword>
<dbReference type="Proteomes" id="UP001589789">
    <property type="component" value="Unassembled WGS sequence"/>
</dbReference>
<evidence type="ECO:0000313" key="6">
    <source>
        <dbReference type="EMBL" id="MFC0389461.1"/>
    </source>
</evidence>
<organism evidence="6 7">
    <name type="scientific">Muricoccus vinaceus</name>
    <dbReference type="NCBI Taxonomy" id="424704"/>
    <lineage>
        <taxon>Bacteria</taxon>
        <taxon>Pseudomonadati</taxon>
        <taxon>Pseudomonadota</taxon>
        <taxon>Alphaproteobacteria</taxon>
        <taxon>Acetobacterales</taxon>
        <taxon>Roseomonadaceae</taxon>
        <taxon>Muricoccus</taxon>
    </lineage>
</organism>
<sequence>MPDTPEAEDSAYLSPPVQRAARLLRHIAEGDTVTNMAATARALGINRTTLLRLLTTLEAERFIEPIGQAGGPNAGWRIGLGLIGLAAQAFFSQDLVQTAGPCIARLADTTHLSAHLGVLDALDVVYVLRRTPEQGRYVSNIRVGSRLPAHAAVMGRIILAHMPGEAVEKLFAGTPLQPSTPHTPVTMEQLHDRLAGDKAAGLAWSDGFFEAGISSVAAAIFDASGAPVAAVNVSGQTASFDGPARRERIGRAVAGTAEEISRRLGWAGPAHPRNQTRLEVVA</sequence>
<dbReference type="InterPro" id="IPR005471">
    <property type="entry name" value="Tscrpt_reg_IclR_N"/>
</dbReference>
<dbReference type="Pfam" id="PF01614">
    <property type="entry name" value="IclR_C"/>
    <property type="match status" value="1"/>
</dbReference>
<feature type="domain" description="IclR-ED" evidence="5">
    <location>
        <begin position="81"/>
        <end position="266"/>
    </location>
</feature>
<comment type="caution">
    <text evidence="6">The sequence shown here is derived from an EMBL/GenBank/DDBJ whole genome shotgun (WGS) entry which is preliminary data.</text>
</comment>
<evidence type="ECO:0000313" key="7">
    <source>
        <dbReference type="Proteomes" id="UP001589789"/>
    </source>
</evidence>
<keyword evidence="7" id="KW-1185">Reference proteome</keyword>
<dbReference type="SUPFAM" id="SSF46785">
    <property type="entry name" value="Winged helix' DNA-binding domain"/>
    <property type="match status" value="1"/>
</dbReference>
<dbReference type="RefSeq" id="WP_377056856.1">
    <property type="nucleotide sequence ID" value="NZ_JBHLVZ010000113.1"/>
</dbReference>
<dbReference type="InterPro" id="IPR014757">
    <property type="entry name" value="Tscrpt_reg_IclR_C"/>
</dbReference>
<evidence type="ECO:0000256" key="1">
    <source>
        <dbReference type="ARBA" id="ARBA00023015"/>
    </source>
</evidence>
<proteinExistence type="predicted"/>
<dbReference type="Gene3D" id="1.10.10.10">
    <property type="entry name" value="Winged helix-like DNA-binding domain superfamily/Winged helix DNA-binding domain"/>
    <property type="match status" value="1"/>
</dbReference>
<dbReference type="SMART" id="SM00346">
    <property type="entry name" value="HTH_ICLR"/>
    <property type="match status" value="1"/>
</dbReference>
<reference evidence="6 7" key="1">
    <citation type="submission" date="2024-09" db="EMBL/GenBank/DDBJ databases">
        <authorList>
            <person name="Sun Q."/>
            <person name="Mori K."/>
        </authorList>
    </citation>
    <scope>NUCLEOTIDE SEQUENCE [LARGE SCALE GENOMIC DNA]</scope>
    <source>
        <strain evidence="6 7">CCM 7468</strain>
    </source>
</reference>
<dbReference type="PANTHER" id="PTHR30136:SF35">
    <property type="entry name" value="HTH-TYPE TRANSCRIPTIONAL REGULATOR RV1719"/>
    <property type="match status" value="1"/>
</dbReference>
<evidence type="ECO:0000259" key="4">
    <source>
        <dbReference type="PROSITE" id="PS51077"/>
    </source>
</evidence>
<dbReference type="InterPro" id="IPR050707">
    <property type="entry name" value="HTH_MetabolicPath_Reg"/>
</dbReference>
<keyword evidence="3" id="KW-0804">Transcription</keyword>